<evidence type="ECO:0000256" key="3">
    <source>
        <dbReference type="SAM" id="SignalP"/>
    </source>
</evidence>
<keyword evidence="2" id="KW-1133">Transmembrane helix</keyword>
<reference evidence="4 5" key="1">
    <citation type="submission" date="2014-02" db="EMBL/GenBank/DDBJ databases">
        <title>The small core and large imbalanced accessory genome model reveals a collaborative survival strategy of Sorangium cellulosum strains in nature.</title>
        <authorList>
            <person name="Han K."/>
            <person name="Peng R."/>
            <person name="Blom J."/>
            <person name="Li Y.-Z."/>
        </authorList>
    </citation>
    <scope>NUCLEOTIDE SEQUENCE [LARGE SCALE GENOMIC DNA]</scope>
    <source>
        <strain evidence="4 5">So0008-312</strain>
    </source>
</reference>
<sequence length="327" mass="34032">MHTNLRHAVASALAAALLSTSAGALAEPPSGARDRLVAQAHTAVDEGRLADARELWMAAWKLERSQVAACNIGALSFRIGDMPAAVRWLSLCKEIMRAPRTPDERALHESRLVDLARARQLAGELRVVAPAGATVTIDGAPAEIEGDRPIPVEPGRRVVRAALDGRTATAEVDVPRGETREVRLTFPPPPEPQRPEPEAQRAAPAGPAAPPPARPGPSTALVVGGVGLSATLAALGGVMLVGAEKREEAILASARAAGPNGCFRLTWPVCQHAASARDDMRTFRAIGVAGVITGGAVLAATLGYTFYPRGQTEVSVSSEGFAISGVF</sequence>
<evidence type="ECO:0000313" key="4">
    <source>
        <dbReference type="EMBL" id="KYF72375.1"/>
    </source>
</evidence>
<feature type="compositionally biased region" description="Basic and acidic residues" evidence="1">
    <location>
        <begin position="173"/>
        <end position="183"/>
    </location>
</feature>
<dbReference type="Proteomes" id="UP000075260">
    <property type="component" value="Unassembled WGS sequence"/>
</dbReference>
<dbReference type="AlphaFoldDB" id="A0A150QWI3"/>
<keyword evidence="2" id="KW-0812">Transmembrane</keyword>
<name>A0A150QWI3_SORCE</name>
<evidence type="ECO:0000256" key="1">
    <source>
        <dbReference type="SAM" id="MobiDB-lite"/>
    </source>
</evidence>
<dbReference type="OrthoDB" id="5503040at2"/>
<gene>
    <name evidence="4" type="ORF">BE15_35330</name>
</gene>
<feature type="transmembrane region" description="Helical" evidence="2">
    <location>
        <begin position="285"/>
        <end position="307"/>
    </location>
</feature>
<organism evidence="4 5">
    <name type="scientific">Sorangium cellulosum</name>
    <name type="common">Polyangium cellulosum</name>
    <dbReference type="NCBI Taxonomy" id="56"/>
    <lineage>
        <taxon>Bacteria</taxon>
        <taxon>Pseudomonadati</taxon>
        <taxon>Myxococcota</taxon>
        <taxon>Polyangia</taxon>
        <taxon>Polyangiales</taxon>
        <taxon>Polyangiaceae</taxon>
        <taxon>Sorangium</taxon>
    </lineage>
</organism>
<dbReference type="RefSeq" id="WP_061606383.1">
    <property type="nucleotide sequence ID" value="NZ_JEMA01000265.1"/>
</dbReference>
<accession>A0A150QWI3</accession>
<dbReference type="EMBL" id="JEMA01000265">
    <property type="protein sequence ID" value="KYF72375.1"/>
    <property type="molecule type" value="Genomic_DNA"/>
</dbReference>
<protein>
    <recommendedName>
        <fullName evidence="6">PEGA domain-containing protein</fullName>
    </recommendedName>
</protein>
<comment type="caution">
    <text evidence="4">The sequence shown here is derived from an EMBL/GenBank/DDBJ whole genome shotgun (WGS) entry which is preliminary data.</text>
</comment>
<evidence type="ECO:0008006" key="6">
    <source>
        <dbReference type="Google" id="ProtNLM"/>
    </source>
</evidence>
<keyword evidence="2" id="KW-0472">Membrane</keyword>
<feature type="signal peptide" evidence="3">
    <location>
        <begin position="1"/>
        <end position="26"/>
    </location>
</feature>
<feature type="region of interest" description="Disordered" evidence="1">
    <location>
        <begin position="169"/>
        <end position="218"/>
    </location>
</feature>
<evidence type="ECO:0000256" key="2">
    <source>
        <dbReference type="SAM" id="Phobius"/>
    </source>
</evidence>
<proteinExistence type="predicted"/>
<evidence type="ECO:0000313" key="5">
    <source>
        <dbReference type="Proteomes" id="UP000075260"/>
    </source>
</evidence>
<feature type="transmembrane region" description="Helical" evidence="2">
    <location>
        <begin position="220"/>
        <end position="241"/>
    </location>
</feature>
<keyword evidence="3" id="KW-0732">Signal</keyword>
<feature type="chain" id="PRO_5007567185" description="PEGA domain-containing protein" evidence="3">
    <location>
        <begin position="27"/>
        <end position="327"/>
    </location>
</feature>